<gene>
    <name evidence="1" type="ordered locus">Bphy_4875</name>
</gene>
<evidence type="ECO:0000313" key="2">
    <source>
        <dbReference type="Proteomes" id="UP000001192"/>
    </source>
</evidence>
<keyword evidence="2" id="KW-1185">Reference proteome</keyword>
<protein>
    <submittedName>
        <fullName evidence="1">Uncharacterized protein</fullName>
    </submittedName>
</protein>
<organism evidence="1 2">
    <name type="scientific">Paraburkholderia phymatum (strain DSM 17167 / CIP 108236 / LMG 21445 / STM815)</name>
    <name type="common">Burkholderia phymatum</name>
    <dbReference type="NCBI Taxonomy" id="391038"/>
    <lineage>
        <taxon>Bacteria</taxon>
        <taxon>Pseudomonadati</taxon>
        <taxon>Pseudomonadota</taxon>
        <taxon>Betaproteobacteria</taxon>
        <taxon>Burkholderiales</taxon>
        <taxon>Burkholderiaceae</taxon>
        <taxon>Paraburkholderia</taxon>
    </lineage>
</organism>
<sequence length="91" mass="10485">MCADLHEGVTQMDSHAVKSLRCQLEKWLARTPGVPMHLTRFIVRRRRCVRVESIQERGVFVIFFFQQDDGSWGVFPPSPAAPTMRAHQYAV</sequence>
<proteinExistence type="predicted"/>
<accession>B2JSG0</accession>
<name>B2JSG0_PARP8</name>
<dbReference type="EMBL" id="CP001044">
    <property type="protein sequence ID" value="ACC73980.1"/>
    <property type="molecule type" value="Genomic_DNA"/>
</dbReference>
<dbReference type="KEGG" id="bph:Bphy_4875"/>
<dbReference type="Proteomes" id="UP000001192">
    <property type="component" value="Chromosome 2"/>
</dbReference>
<dbReference type="HOGENOM" id="CLU_179114_0_0_4"/>
<dbReference type="AlphaFoldDB" id="B2JSG0"/>
<reference evidence="2" key="1">
    <citation type="journal article" date="2014" name="Stand. Genomic Sci.">
        <title>Complete genome sequence of Burkholderia phymatum STM815(T), a broad host range and efficient nitrogen-fixing symbiont of Mimosa species.</title>
        <authorList>
            <person name="Moulin L."/>
            <person name="Klonowska A."/>
            <person name="Caroline B."/>
            <person name="Booth K."/>
            <person name="Vriezen J.A."/>
            <person name="Melkonian R."/>
            <person name="James E.K."/>
            <person name="Young J.P."/>
            <person name="Bena G."/>
            <person name="Hauser L."/>
            <person name="Land M."/>
            <person name="Kyrpides N."/>
            <person name="Bruce D."/>
            <person name="Chain P."/>
            <person name="Copeland A."/>
            <person name="Pitluck S."/>
            <person name="Woyke T."/>
            <person name="Lizotte-Waniewski M."/>
            <person name="Bristow J."/>
            <person name="Riley M."/>
        </authorList>
    </citation>
    <scope>NUCLEOTIDE SEQUENCE [LARGE SCALE GENOMIC DNA]</scope>
    <source>
        <strain evidence="2">DSM 17167 / CIP 108236 / LMG 21445 / STM815</strain>
    </source>
</reference>
<evidence type="ECO:0000313" key="1">
    <source>
        <dbReference type="EMBL" id="ACC73980.1"/>
    </source>
</evidence>